<evidence type="ECO:0000313" key="2">
    <source>
        <dbReference type="Proteomes" id="UP001237642"/>
    </source>
</evidence>
<dbReference type="EMBL" id="JAUIZM010000011">
    <property type="protein sequence ID" value="KAK1357032.1"/>
    <property type="molecule type" value="Genomic_DNA"/>
</dbReference>
<organism evidence="1 2">
    <name type="scientific">Heracleum sosnowskyi</name>
    <dbReference type="NCBI Taxonomy" id="360622"/>
    <lineage>
        <taxon>Eukaryota</taxon>
        <taxon>Viridiplantae</taxon>
        <taxon>Streptophyta</taxon>
        <taxon>Embryophyta</taxon>
        <taxon>Tracheophyta</taxon>
        <taxon>Spermatophyta</taxon>
        <taxon>Magnoliopsida</taxon>
        <taxon>eudicotyledons</taxon>
        <taxon>Gunneridae</taxon>
        <taxon>Pentapetalae</taxon>
        <taxon>asterids</taxon>
        <taxon>campanulids</taxon>
        <taxon>Apiales</taxon>
        <taxon>Apiaceae</taxon>
        <taxon>Apioideae</taxon>
        <taxon>apioid superclade</taxon>
        <taxon>Tordylieae</taxon>
        <taxon>Tordyliinae</taxon>
        <taxon>Heracleum</taxon>
    </lineage>
</organism>
<accession>A0AAD8M2E8</accession>
<dbReference type="AlphaFoldDB" id="A0AAD8M2E8"/>
<comment type="caution">
    <text evidence="1">The sequence shown here is derived from an EMBL/GenBank/DDBJ whole genome shotgun (WGS) entry which is preliminary data.</text>
</comment>
<dbReference type="Proteomes" id="UP001237642">
    <property type="component" value="Unassembled WGS sequence"/>
</dbReference>
<sequence length="142" mass="16400">MAPTILYFPILFTCTITSSPRLTDPTPAPWPEQFHSTLIAENGDRTQREIIELWYDWPNEELRGFAHQRNNYLQSLRAAQILTLKLSLTMRQMVFDQSTSAVNLYFVCSFLQQPSSSFYINKCLGLKVIIKLRHPNGSPYSL</sequence>
<dbReference type="InterPro" id="IPR038941">
    <property type="entry name" value="At4g14100-like"/>
</dbReference>
<reference evidence="1" key="1">
    <citation type="submission" date="2023-02" db="EMBL/GenBank/DDBJ databases">
        <title>Genome of toxic invasive species Heracleum sosnowskyi carries increased number of genes despite the absence of recent whole-genome duplications.</title>
        <authorList>
            <person name="Schelkunov M."/>
            <person name="Shtratnikova V."/>
            <person name="Makarenko M."/>
            <person name="Klepikova A."/>
            <person name="Omelchenko D."/>
            <person name="Novikova G."/>
            <person name="Obukhova E."/>
            <person name="Bogdanov V."/>
            <person name="Penin A."/>
            <person name="Logacheva M."/>
        </authorList>
    </citation>
    <scope>NUCLEOTIDE SEQUENCE</scope>
    <source>
        <strain evidence="1">Hsosn_3</strain>
        <tissue evidence="1">Leaf</tissue>
    </source>
</reference>
<keyword evidence="2" id="KW-1185">Reference proteome</keyword>
<dbReference type="PANTHER" id="PTHR33880">
    <property type="entry name" value="EXPRESSED PROTEIN"/>
    <property type="match status" value="1"/>
</dbReference>
<name>A0AAD8M2E8_9APIA</name>
<evidence type="ECO:0000313" key="1">
    <source>
        <dbReference type="EMBL" id="KAK1357032.1"/>
    </source>
</evidence>
<gene>
    <name evidence="1" type="ORF">POM88_050288</name>
</gene>
<protein>
    <submittedName>
        <fullName evidence="1">Uncharacterized protein</fullName>
    </submittedName>
</protein>
<dbReference type="PANTHER" id="PTHR33880:SF19">
    <property type="entry name" value="EXPRESSED PROTEIN"/>
    <property type="match status" value="1"/>
</dbReference>
<proteinExistence type="predicted"/>
<reference evidence="1" key="2">
    <citation type="submission" date="2023-05" db="EMBL/GenBank/DDBJ databases">
        <authorList>
            <person name="Schelkunov M.I."/>
        </authorList>
    </citation>
    <scope>NUCLEOTIDE SEQUENCE</scope>
    <source>
        <strain evidence="1">Hsosn_3</strain>
        <tissue evidence="1">Leaf</tissue>
    </source>
</reference>